<accession>A0A446CAA8</accession>
<dbReference type="InterPro" id="IPR018490">
    <property type="entry name" value="cNMP-bd_dom_sf"/>
</dbReference>
<keyword evidence="2" id="KW-0238">DNA-binding</keyword>
<dbReference type="PANTHER" id="PTHR24567:SF75">
    <property type="entry name" value="FUMARATE AND NITRATE REDUCTION REGULATORY PROTEIN"/>
    <property type="match status" value="1"/>
</dbReference>
<dbReference type="Gene3D" id="2.60.120.10">
    <property type="entry name" value="Jelly Rolls"/>
    <property type="match status" value="1"/>
</dbReference>
<dbReference type="SUPFAM" id="SSF46785">
    <property type="entry name" value="Winged helix' DNA-binding domain"/>
    <property type="match status" value="1"/>
</dbReference>
<evidence type="ECO:0000256" key="1">
    <source>
        <dbReference type="ARBA" id="ARBA00023015"/>
    </source>
</evidence>
<dbReference type="InterPro" id="IPR036388">
    <property type="entry name" value="WH-like_DNA-bd_sf"/>
</dbReference>
<keyword evidence="3" id="KW-0804">Transcription</keyword>
<evidence type="ECO:0000259" key="4">
    <source>
        <dbReference type="PROSITE" id="PS50042"/>
    </source>
</evidence>
<dbReference type="Gene3D" id="1.10.10.10">
    <property type="entry name" value="Winged helix-like DNA-binding domain superfamily/Winged helix DNA-binding domain"/>
    <property type="match status" value="1"/>
</dbReference>
<evidence type="ECO:0000259" key="5">
    <source>
        <dbReference type="PROSITE" id="PS51063"/>
    </source>
</evidence>
<dbReference type="GO" id="GO:0003677">
    <property type="term" value="F:DNA binding"/>
    <property type="evidence" value="ECO:0007669"/>
    <property type="project" value="UniProtKB-KW"/>
</dbReference>
<dbReference type="SUPFAM" id="SSF51206">
    <property type="entry name" value="cAMP-binding domain-like"/>
    <property type="match status" value="1"/>
</dbReference>
<reference evidence="6 7" key="1">
    <citation type="submission" date="2018-07" db="EMBL/GenBank/DDBJ databases">
        <authorList>
            <person name="Peeters C."/>
        </authorList>
    </citation>
    <scope>NUCLEOTIDE SEQUENCE [LARGE SCALE GENOMIC DNA]</scope>
    <source>
        <strain evidence="6 7">LMG 30378</strain>
    </source>
</reference>
<feature type="domain" description="Cyclic nucleotide-binding" evidence="4">
    <location>
        <begin position="55"/>
        <end position="104"/>
    </location>
</feature>
<dbReference type="PRINTS" id="PR00034">
    <property type="entry name" value="HTHCRP"/>
</dbReference>
<dbReference type="InterPro" id="IPR050397">
    <property type="entry name" value="Env_Response_Regulators"/>
</dbReference>
<dbReference type="AlphaFoldDB" id="A0A446CAA8"/>
<dbReference type="RefSeq" id="WP_129239869.1">
    <property type="nucleotide sequence ID" value="NZ_UFQC01000005.1"/>
</dbReference>
<dbReference type="FunFam" id="1.10.10.10:FF:000028">
    <property type="entry name" value="Fumarate/nitrate reduction transcriptional regulator Fnr"/>
    <property type="match status" value="1"/>
</dbReference>
<dbReference type="SMART" id="SM00419">
    <property type="entry name" value="HTH_CRP"/>
    <property type="match status" value="1"/>
</dbReference>
<dbReference type="InterPro" id="IPR012318">
    <property type="entry name" value="HTH_CRP"/>
</dbReference>
<protein>
    <submittedName>
        <fullName evidence="6">Fumarate and nitrate reduction regulatory protein</fullName>
    </submittedName>
</protein>
<evidence type="ECO:0000256" key="3">
    <source>
        <dbReference type="ARBA" id="ARBA00023163"/>
    </source>
</evidence>
<dbReference type="EMBL" id="UFQC01000005">
    <property type="protein sequence ID" value="SSW64776.1"/>
    <property type="molecule type" value="Genomic_DNA"/>
</dbReference>
<feature type="domain" description="HTH crp-type" evidence="5">
    <location>
        <begin position="164"/>
        <end position="237"/>
    </location>
</feature>
<organism evidence="6 7">
    <name type="scientific">Achromobacter veterisilvae</name>
    <dbReference type="NCBI Taxonomy" id="2069367"/>
    <lineage>
        <taxon>Bacteria</taxon>
        <taxon>Pseudomonadati</taxon>
        <taxon>Pseudomonadota</taxon>
        <taxon>Betaproteobacteria</taxon>
        <taxon>Burkholderiales</taxon>
        <taxon>Alcaligenaceae</taxon>
        <taxon>Achromobacter</taxon>
    </lineage>
</organism>
<keyword evidence="1" id="KW-0805">Transcription regulation</keyword>
<dbReference type="InterPro" id="IPR014710">
    <property type="entry name" value="RmlC-like_jellyroll"/>
</dbReference>
<proteinExistence type="predicted"/>
<dbReference type="PROSITE" id="PS50042">
    <property type="entry name" value="CNMP_BINDING_3"/>
    <property type="match status" value="1"/>
</dbReference>
<evidence type="ECO:0000313" key="6">
    <source>
        <dbReference type="EMBL" id="SSW64776.1"/>
    </source>
</evidence>
<gene>
    <name evidence="6" type="primary">fnr_2</name>
    <name evidence="6" type="ORF">AVE30378_01211</name>
</gene>
<dbReference type="InterPro" id="IPR000595">
    <property type="entry name" value="cNMP-bd_dom"/>
</dbReference>
<name>A0A446CAA8_9BURK</name>
<evidence type="ECO:0000256" key="2">
    <source>
        <dbReference type="ARBA" id="ARBA00023125"/>
    </source>
</evidence>
<dbReference type="GO" id="GO:0005829">
    <property type="term" value="C:cytosol"/>
    <property type="evidence" value="ECO:0007669"/>
    <property type="project" value="TreeGrafter"/>
</dbReference>
<dbReference type="GO" id="GO:0003700">
    <property type="term" value="F:DNA-binding transcription factor activity"/>
    <property type="evidence" value="ECO:0007669"/>
    <property type="project" value="TreeGrafter"/>
</dbReference>
<dbReference type="PROSITE" id="PS51063">
    <property type="entry name" value="HTH_CRP_2"/>
    <property type="match status" value="1"/>
</dbReference>
<dbReference type="InterPro" id="IPR036390">
    <property type="entry name" value="WH_DNA-bd_sf"/>
</dbReference>
<sequence>MEILFASPHHASPPPAAAPGDCAACPLARVCRAIRDEDALPAAPAFRARRPIRQGEAIYRAGDALQNLYRLRSGSVKVRSTNPSGLEQITAFPVAGALLGLDAIETGTHTSDAIALEDSLVCVLPFSELMGNCRQDFTAAQLFNRLIARDINECRHLLLALGCMTAEERMADFLMGISEQMAANGYSPREFVLKMTREDIANHLGMKVETVCRVFARLQVAKLVNVRRRRLEIRNIDALRKMSRG</sequence>
<dbReference type="SMART" id="SM00100">
    <property type="entry name" value="cNMP"/>
    <property type="match status" value="1"/>
</dbReference>
<dbReference type="Proteomes" id="UP000289465">
    <property type="component" value="Unassembled WGS sequence"/>
</dbReference>
<evidence type="ECO:0000313" key="7">
    <source>
        <dbReference type="Proteomes" id="UP000289465"/>
    </source>
</evidence>
<dbReference type="OrthoDB" id="7643467at2"/>
<dbReference type="CDD" id="cd00038">
    <property type="entry name" value="CAP_ED"/>
    <property type="match status" value="1"/>
</dbReference>
<dbReference type="Pfam" id="PF00027">
    <property type="entry name" value="cNMP_binding"/>
    <property type="match status" value="1"/>
</dbReference>
<dbReference type="Pfam" id="PF13545">
    <property type="entry name" value="HTH_Crp_2"/>
    <property type="match status" value="1"/>
</dbReference>
<dbReference type="PANTHER" id="PTHR24567">
    <property type="entry name" value="CRP FAMILY TRANSCRIPTIONAL REGULATORY PROTEIN"/>
    <property type="match status" value="1"/>
</dbReference>